<dbReference type="Proteomes" id="UP000600918">
    <property type="component" value="Unassembled WGS sequence"/>
</dbReference>
<dbReference type="AlphaFoldDB" id="A0A834PEI7"/>
<keyword evidence="3" id="KW-1185">Reference proteome</keyword>
<protein>
    <submittedName>
        <fullName evidence="2">Uncharacterized protein</fullName>
    </submittedName>
</protein>
<evidence type="ECO:0000313" key="2">
    <source>
        <dbReference type="EMBL" id="KAF7438262.1"/>
    </source>
</evidence>
<sequence length="205" mass="23074">MWKWGEEWLSRRNDTRISWRVSTVPIPADKPSIEYPGTHRGCLGERKHTMSLHYGCNGLEPRRSQEDRRLSIEGRTLRYPSDAAPPTTKYPGGDTIKKNDIAASKGDDFLHNGGHVVPLLYLPRLIYSSSENMVGTLRARSERSQLRFQPICPSSSARDTRRPPRKQINAPRSNINSIIETKRAGRRCSWVKATGVKLEGVAGPA</sequence>
<dbReference type="EMBL" id="JACSDY010000001">
    <property type="protein sequence ID" value="KAF7438262.1"/>
    <property type="molecule type" value="Genomic_DNA"/>
</dbReference>
<gene>
    <name evidence="2" type="ORF">H0235_000653</name>
</gene>
<reference evidence="2" key="1">
    <citation type="journal article" date="2020" name="G3 (Bethesda)">
        <title>High-Quality Assemblies for Three Invasive Social Wasps from the &lt;i&gt;Vespula&lt;/i&gt; Genus.</title>
        <authorList>
            <person name="Harrop T.W.R."/>
            <person name="Guhlin J."/>
            <person name="McLaughlin G.M."/>
            <person name="Permina E."/>
            <person name="Stockwell P."/>
            <person name="Gilligan J."/>
            <person name="Le Lec M.F."/>
            <person name="Gruber M.A.M."/>
            <person name="Quinn O."/>
            <person name="Lovegrove M."/>
            <person name="Duncan E.J."/>
            <person name="Remnant E.J."/>
            <person name="Van Eeckhoven J."/>
            <person name="Graham B."/>
            <person name="Knapp R.A."/>
            <person name="Langford K.W."/>
            <person name="Kronenberg Z."/>
            <person name="Press M.O."/>
            <person name="Eacker S.M."/>
            <person name="Wilson-Rankin E.E."/>
            <person name="Purcell J."/>
            <person name="Lester P.J."/>
            <person name="Dearden P.K."/>
        </authorList>
    </citation>
    <scope>NUCLEOTIDE SEQUENCE</scope>
    <source>
        <strain evidence="2">Volc-1</strain>
    </source>
</reference>
<accession>A0A834PEI7</accession>
<feature type="region of interest" description="Disordered" evidence="1">
    <location>
        <begin position="153"/>
        <end position="172"/>
    </location>
</feature>
<comment type="caution">
    <text evidence="2">The sequence shown here is derived from an EMBL/GenBank/DDBJ whole genome shotgun (WGS) entry which is preliminary data.</text>
</comment>
<proteinExistence type="predicted"/>
<evidence type="ECO:0000313" key="3">
    <source>
        <dbReference type="Proteomes" id="UP000600918"/>
    </source>
</evidence>
<evidence type="ECO:0000256" key="1">
    <source>
        <dbReference type="SAM" id="MobiDB-lite"/>
    </source>
</evidence>
<name>A0A834PEI7_VESPE</name>
<organism evidence="2 3">
    <name type="scientific">Vespula pensylvanica</name>
    <name type="common">Western yellow jacket</name>
    <name type="synonym">Wasp</name>
    <dbReference type="NCBI Taxonomy" id="30213"/>
    <lineage>
        <taxon>Eukaryota</taxon>
        <taxon>Metazoa</taxon>
        <taxon>Ecdysozoa</taxon>
        <taxon>Arthropoda</taxon>
        <taxon>Hexapoda</taxon>
        <taxon>Insecta</taxon>
        <taxon>Pterygota</taxon>
        <taxon>Neoptera</taxon>
        <taxon>Endopterygota</taxon>
        <taxon>Hymenoptera</taxon>
        <taxon>Apocrita</taxon>
        <taxon>Aculeata</taxon>
        <taxon>Vespoidea</taxon>
        <taxon>Vespidae</taxon>
        <taxon>Vespinae</taxon>
        <taxon>Vespula</taxon>
    </lineage>
</organism>